<dbReference type="PROSITE" id="PS50987">
    <property type="entry name" value="HTH_ARSR_2"/>
    <property type="match status" value="1"/>
</dbReference>
<comment type="caution">
    <text evidence="2">The sequence shown here is derived from an EMBL/GenBank/DDBJ whole genome shotgun (WGS) entry which is preliminary data.</text>
</comment>
<dbReference type="Gene3D" id="1.10.10.10">
    <property type="entry name" value="Winged helix-like DNA-binding domain superfamily/Winged helix DNA-binding domain"/>
    <property type="match status" value="1"/>
</dbReference>
<dbReference type="RefSeq" id="WP_271092705.1">
    <property type="nucleotide sequence ID" value="NZ_JAPJZH010000034.1"/>
</dbReference>
<dbReference type="PANTHER" id="PTHR38600">
    <property type="entry name" value="TRANSCRIPTIONAL REGULATORY PROTEIN"/>
    <property type="match status" value="1"/>
</dbReference>
<dbReference type="Proteomes" id="UP001148313">
    <property type="component" value="Unassembled WGS sequence"/>
</dbReference>
<evidence type="ECO:0000313" key="3">
    <source>
        <dbReference type="Proteomes" id="UP001148313"/>
    </source>
</evidence>
<dbReference type="InterPro" id="IPR036388">
    <property type="entry name" value="WH-like_DNA-bd_sf"/>
</dbReference>
<dbReference type="SMART" id="SM00418">
    <property type="entry name" value="HTH_ARSR"/>
    <property type="match status" value="1"/>
</dbReference>
<dbReference type="NCBIfam" id="NF033788">
    <property type="entry name" value="HTH_metalloreg"/>
    <property type="match status" value="1"/>
</dbReference>
<dbReference type="EMBL" id="JAPJZH010000034">
    <property type="protein sequence ID" value="MDA4848826.1"/>
    <property type="molecule type" value="Genomic_DNA"/>
</dbReference>
<dbReference type="PANTHER" id="PTHR38600:SF1">
    <property type="entry name" value="TRANSCRIPTIONAL REGULATORY PROTEIN"/>
    <property type="match status" value="1"/>
</dbReference>
<evidence type="ECO:0000259" key="1">
    <source>
        <dbReference type="PROSITE" id="PS50987"/>
    </source>
</evidence>
<evidence type="ECO:0000313" key="2">
    <source>
        <dbReference type="EMBL" id="MDA4848826.1"/>
    </source>
</evidence>
<accession>A0ABT4VVS8</accession>
<dbReference type="InterPro" id="IPR011991">
    <property type="entry name" value="ArsR-like_HTH"/>
</dbReference>
<dbReference type="InterPro" id="IPR036390">
    <property type="entry name" value="WH_DNA-bd_sf"/>
</dbReference>
<proteinExistence type="predicted"/>
<reference evidence="2" key="1">
    <citation type="submission" date="2022-11" db="EMBL/GenBank/DDBJ databases">
        <title>Hoeflea poritis sp. nov., isolated from scleractinian coral Porites lutea.</title>
        <authorList>
            <person name="Zhang G."/>
            <person name="Wei Q."/>
            <person name="Cai L."/>
        </authorList>
    </citation>
    <scope>NUCLEOTIDE SEQUENCE</scope>
    <source>
        <strain evidence="2">E7-10</strain>
    </source>
</reference>
<dbReference type="InterPro" id="IPR001845">
    <property type="entry name" value="HTH_ArsR_DNA-bd_dom"/>
</dbReference>
<gene>
    <name evidence="2" type="ORF">OOZ53_25975</name>
</gene>
<keyword evidence="3" id="KW-1185">Reference proteome</keyword>
<sequence length="112" mass="13066">MTYRLQNIYSVIADDRRRALIDCLAQGEQTAGELASRFDISRPAVAKHLRILEENGLVTITNVGRTRVHRLNAAPLREVYDWVRKYGRFWDQRLENLKQTVEADIKARKREA</sequence>
<organism evidence="2 3">
    <name type="scientific">Hoeflea poritis</name>
    <dbReference type="NCBI Taxonomy" id="2993659"/>
    <lineage>
        <taxon>Bacteria</taxon>
        <taxon>Pseudomonadati</taxon>
        <taxon>Pseudomonadota</taxon>
        <taxon>Alphaproteobacteria</taxon>
        <taxon>Hyphomicrobiales</taxon>
        <taxon>Rhizobiaceae</taxon>
        <taxon>Hoeflea</taxon>
    </lineage>
</organism>
<dbReference type="SUPFAM" id="SSF46785">
    <property type="entry name" value="Winged helix' DNA-binding domain"/>
    <property type="match status" value="1"/>
</dbReference>
<dbReference type="CDD" id="cd00090">
    <property type="entry name" value="HTH_ARSR"/>
    <property type="match status" value="1"/>
</dbReference>
<name>A0ABT4VVS8_9HYPH</name>
<dbReference type="Pfam" id="PF12840">
    <property type="entry name" value="HTH_20"/>
    <property type="match status" value="1"/>
</dbReference>
<feature type="domain" description="HTH arsR-type" evidence="1">
    <location>
        <begin position="1"/>
        <end position="91"/>
    </location>
</feature>
<protein>
    <submittedName>
        <fullName evidence="2">Metalloregulator ArsR/SmtB family transcription factor</fullName>
    </submittedName>
</protein>
<dbReference type="PRINTS" id="PR00778">
    <property type="entry name" value="HTHARSR"/>
</dbReference>